<reference evidence="1 2" key="1">
    <citation type="submission" date="2018-02" db="EMBL/GenBank/DDBJ databases">
        <title>Whole genome sequencing of endophytic bacterium.</title>
        <authorList>
            <person name="Eedara R."/>
            <person name="Podile A.R."/>
        </authorList>
    </citation>
    <scope>NUCLEOTIDE SEQUENCE [LARGE SCALE GENOMIC DNA]</scope>
    <source>
        <strain evidence="1 2">RP1T</strain>
    </source>
</reference>
<evidence type="ECO:0000313" key="1">
    <source>
        <dbReference type="EMBL" id="PRH86229.1"/>
    </source>
</evidence>
<comment type="caution">
    <text evidence="1">The sequence shown here is derived from an EMBL/GenBank/DDBJ whole genome shotgun (WGS) entry which is preliminary data.</text>
</comment>
<organism evidence="1 2">
    <name type="scientific">Labrys okinawensis</name>
    <dbReference type="NCBI Taxonomy" id="346911"/>
    <lineage>
        <taxon>Bacteria</taxon>
        <taxon>Pseudomonadati</taxon>
        <taxon>Pseudomonadota</taxon>
        <taxon>Alphaproteobacteria</taxon>
        <taxon>Hyphomicrobiales</taxon>
        <taxon>Xanthobacteraceae</taxon>
        <taxon>Labrys</taxon>
    </lineage>
</organism>
<dbReference type="InterPro" id="IPR010035">
    <property type="entry name" value="Thi_S"/>
</dbReference>
<dbReference type="AlphaFoldDB" id="A0A2S9QA59"/>
<evidence type="ECO:0000313" key="2">
    <source>
        <dbReference type="Proteomes" id="UP000237682"/>
    </source>
</evidence>
<name>A0A2S9QA59_9HYPH</name>
<dbReference type="Pfam" id="PF02597">
    <property type="entry name" value="ThiS"/>
    <property type="match status" value="1"/>
</dbReference>
<dbReference type="PANTHER" id="PTHR34472">
    <property type="entry name" value="SULFUR CARRIER PROTEIN THIS"/>
    <property type="match status" value="1"/>
</dbReference>
<accession>A0A2S9QA59</accession>
<sequence>MTLIINGERQQTEAATLACLLEALELGDSVVATALNGRFIRAVDRERTALKDGDAVEILAPRQGG</sequence>
<dbReference type="InterPro" id="IPR003749">
    <property type="entry name" value="ThiS/MoaD-like"/>
</dbReference>
<dbReference type="PANTHER" id="PTHR34472:SF1">
    <property type="entry name" value="SULFUR CARRIER PROTEIN THIS"/>
    <property type="match status" value="1"/>
</dbReference>
<dbReference type="RefSeq" id="WP_105863524.1">
    <property type="nucleotide sequence ID" value="NZ_PUEJ01000006.1"/>
</dbReference>
<dbReference type="NCBIfam" id="TIGR01683">
    <property type="entry name" value="thiS"/>
    <property type="match status" value="1"/>
</dbReference>
<protein>
    <submittedName>
        <fullName evidence="1">Thiamine biosynthesis protein ThiS</fullName>
    </submittedName>
</protein>
<dbReference type="OrthoDB" id="197113at2"/>
<dbReference type="InterPro" id="IPR012675">
    <property type="entry name" value="Beta-grasp_dom_sf"/>
</dbReference>
<gene>
    <name evidence="1" type="primary">thiS</name>
    <name evidence="1" type="ORF">C5L14_18490</name>
</gene>
<proteinExistence type="predicted"/>
<dbReference type="Gene3D" id="3.10.20.30">
    <property type="match status" value="1"/>
</dbReference>
<dbReference type="SUPFAM" id="SSF54285">
    <property type="entry name" value="MoaD/ThiS"/>
    <property type="match status" value="1"/>
</dbReference>
<dbReference type="Proteomes" id="UP000237682">
    <property type="component" value="Unassembled WGS sequence"/>
</dbReference>
<keyword evidence="2" id="KW-1185">Reference proteome</keyword>
<dbReference type="EMBL" id="PUEJ01000006">
    <property type="protein sequence ID" value="PRH86229.1"/>
    <property type="molecule type" value="Genomic_DNA"/>
</dbReference>
<dbReference type="InterPro" id="IPR016155">
    <property type="entry name" value="Mopterin_synth/thiamin_S_b"/>
</dbReference>